<organism evidence="3 4">
    <name type="scientific">Paraglaciecola hydrolytica</name>
    <dbReference type="NCBI Taxonomy" id="1799789"/>
    <lineage>
        <taxon>Bacteria</taxon>
        <taxon>Pseudomonadati</taxon>
        <taxon>Pseudomonadota</taxon>
        <taxon>Gammaproteobacteria</taxon>
        <taxon>Alteromonadales</taxon>
        <taxon>Alteromonadaceae</taxon>
        <taxon>Paraglaciecola</taxon>
    </lineage>
</organism>
<dbReference type="Pfam" id="PF13349">
    <property type="entry name" value="DUF4097"/>
    <property type="match status" value="1"/>
</dbReference>
<gene>
    <name evidence="3" type="ORF">AX660_08510</name>
</gene>
<name>A0A136A487_9ALTE</name>
<evidence type="ECO:0000256" key="1">
    <source>
        <dbReference type="SAM" id="Phobius"/>
    </source>
</evidence>
<accession>A0A136A487</accession>
<proteinExistence type="predicted"/>
<keyword evidence="1" id="KW-1133">Transmembrane helix</keyword>
<evidence type="ECO:0000313" key="3">
    <source>
        <dbReference type="EMBL" id="KXI30034.1"/>
    </source>
</evidence>
<feature type="domain" description="DUF4097" evidence="2">
    <location>
        <begin position="116"/>
        <end position="259"/>
    </location>
</feature>
<dbReference type="Proteomes" id="UP000070299">
    <property type="component" value="Unassembled WGS sequence"/>
</dbReference>
<dbReference type="STRING" id="1799789.AX660_08510"/>
<protein>
    <recommendedName>
        <fullName evidence="2">DUF4097 domain-containing protein</fullName>
    </recommendedName>
</protein>
<dbReference type="AlphaFoldDB" id="A0A136A487"/>
<evidence type="ECO:0000313" key="4">
    <source>
        <dbReference type="Proteomes" id="UP000070299"/>
    </source>
</evidence>
<dbReference type="OrthoDB" id="187423at2"/>
<sequence>MKNLSKVIFCVNVVLLYAVLFYSSSIMALTYQESFKVEIGGSLDIQTDVGSIAISTHKQPSIELTIKIESEDADKFTYHTELSKGNLSIVGKLPSNRHWIKNLRVQFELTVPENYNIELQTSGGSLSIEDLTGEVNARTSGGSIRVGNIVGNVKLKTSGGSISTATISGDLNAHTSGGSIQTTINKQLKADAKFTTSGGSITANLIDDIKIDIDAATSGGRVKTDFEIDGKVKKQSISGKINGGGPKLTLKTSGGSIKINSI</sequence>
<dbReference type="EMBL" id="LSNE01000003">
    <property type="protein sequence ID" value="KXI30034.1"/>
    <property type="molecule type" value="Genomic_DNA"/>
</dbReference>
<evidence type="ECO:0000259" key="2">
    <source>
        <dbReference type="Pfam" id="PF13349"/>
    </source>
</evidence>
<reference evidence="4" key="1">
    <citation type="submission" date="2016-02" db="EMBL/GenBank/DDBJ databases">
        <authorList>
            <person name="Schultz-Johansen M."/>
            <person name="Glaring M.A."/>
            <person name="Bech P.K."/>
            <person name="Stougaard P."/>
        </authorList>
    </citation>
    <scope>NUCLEOTIDE SEQUENCE [LARGE SCALE GENOMIC DNA]</scope>
    <source>
        <strain evidence="4">S66</strain>
    </source>
</reference>
<comment type="caution">
    <text evidence="3">The sequence shown here is derived from an EMBL/GenBank/DDBJ whole genome shotgun (WGS) entry which is preliminary data.</text>
</comment>
<keyword evidence="4" id="KW-1185">Reference proteome</keyword>
<feature type="transmembrane region" description="Helical" evidence="1">
    <location>
        <begin position="7"/>
        <end position="29"/>
    </location>
</feature>
<keyword evidence="1" id="KW-0812">Transmembrane</keyword>
<keyword evidence="1" id="KW-0472">Membrane</keyword>
<dbReference type="InterPro" id="IPR025164">
    <property type="entry name" value="Toastrack_DUF4097"/>
</dbReference>